<evidence type="ECO:0000256" key="5">
    <source>
        <dbReference type="ARBA" id="ARBA00022833"/>
    </source>
</evidence>
<evidence type="ECO:0000256" key="3">
    <source>
        <dbReference type="ARBA" id="ARBA00022737"/>
    </source>
</evidence>
<evidence type="ECO:0000256" key="6">
    <source>
        <dbReference type="ARBA" id="ARBA00023242"/>
    </source>
</evidence>
<evidence type="ECO:0000256" key="2">
    <source>
        <dbReference type="ARBA" id="ARBA00022723"/>
    </source>
</evidence>
<dbReference type="GO" id="GO:0008270">
    <property type="term" value="F:zinc ion binding"/>
    <property type="evidence" value="ECO:0007669"/>
    <property type="project" value="UniProtKB-KW"/>
</dbReference>
<organism evidence="10">
    <name type="scientific">Arion vulgaris</name>
    <dbReference type="NCBI Taxonomy" id="1028688"/>
    <lineage>
        <taxon>Eukaryota</taxon>
        <taxon>Metazoa</taxon>
        <taxon>Spiralia</taxon>
        <taxon>Lophotrochozoa</taxon>
        <taxon>Mollusca</taxon>
        <taxon>Gastropoda</taxon>
        <taxon>Heterobranchia</taxon>
        <taxon>Euthyneura</taxon>
        <taxon>Panpulmonata</taxon>
        <taxon>Eupulmonata</taxon>
        <taxon>Stylommatophora</taxon>
        <taxon>Helicina</taxon>
        <taxon>Arionoidea</taxon>
        <taxon>Arionidae</taxon>
        <taxon>Arion</taxon>
    </lineage>
</organism>
<comment type="subcellular location">
    <subcellularLocation>
        <location evidence="1">Nucleus</location>
    </subcellularLocation>
</comment>
<feature type="region of interest" description="Disordered" evidence="8">
    <location>
        <begin position="175"/>
        <end position="219"/>
    </location>
</feature>
<keyword evidence="6" id="KW-0539">Nucleus</keyword>
<dbReference type="InterPro" id="IPR036236">
    <property type="entry name" value="Znf_C2H2_sf"/>
</dbReference>
<evidence type="ECO:0000256" key="7">
    <source>
        <dbReference type="PROSITE-ProRule" id="PRU00042"/>
    </source>
</evidence>
<dbReference type="PROSITE" id="PS50157">
    <property type="entry name" value="ZINC_FINGER_C2H2_2"/>
    <property type="match status" value="1"/>
</dbReference>
<name>A0A0B6Z771_9EUPU</name>
<evidence type="ECO:0000313" key="10">
    <source>
        <dbReference type="EMBL" id="CEK64237.1"/>
    </source>
</evidence>
<feature type="compositionally biased region" description="Low complexity" evidence="8">
    <location>
        <begin position="62"/>
        <end position="73"/>
    </location>
</feature>
<feature type="compositionally biased region" description="Basic and acidic residues" evidence="8">
    <location>
        <begin position="177"/>
        <end position="202"/>
    </location>
</feature>
<evidence type="ECO:0000259" key="9">
    <source>
        <dbReference type="PROSITE" id="PS50157"/>
    </source>
</evidence>
<evidence type="ECO:0000256" key="4">
    <source>
        <dbReference type="ARBA" id="ARBA00022771"/>
    </source>
</evidence>
<dbReference type="SUPFAM" id="SSF57667">
    <property type="entry name" value="beta-beta-alpha zinc fingers"/>
    <property type="match status" value="1"/>
</dbReference>
<feature type="non-terminal residue" evidence="10">
    <location>
        <position position="304"/>
    </location>
</feature>
<gene>
    <name evidence="10" type="primary">ORF51067</name>
</gene>
<dbReference type="Gene3D" id="3.30.160.60">
    <property type="entry name" value="Classic Zinc Finger"/>
    <property type="match status" value="1"/>
</dbReference>
<evidence type="ECO:0000256" key="8">
    <source>
        <dbReference type="SAM" id="MobiDB-lite"/>
    </source>
</evidence>
<sequence length="304" mass="33994">METQNLLHSGSRKKEPEYETVGTNIHFLGQQIKLEPDDDDHDTQTMNHAASEDNDESEVMNTTRTSSTSSSCSETTSLYCEKCQLKYEGDCPEHGPLVYSHNSEDSHSDIDDQDINTRVPAEDSVDNHILGKVKLEQSDSMDTQDLDRVKLEDPNSMDTHDLGRVKLENPAIGAQYEGKHPEDGDSATHKIENNNTESKMEDEISSSDESTEHQVKPVDGCTTRSNYMVALPNDNCNTVTGEVFSVCVMNSQLRGNDKSYGSQDEVDIEKHKIMNDVGKPFTCDVCGLGFAQKCNMQRHRRTHT</sequence>
<dbReference type="SMART" id="SM00355">
    <property type="entry name" value="ZnF_C2H2"/>
    <property type="match status" value="1"/>
</dbReference>
<accession>A0A0B6Z771</accession>
<dbReference type="InterPro" id="IPR013087">
    <property type="entry name" value="Znf_C2H2_type"/>
</dbReference>
<keyword evidence="4 7" id="KW-0863">Zinc-finger</keyword>
<reference evidence="10" key="1">
    <citation type="submission" date="2014-12" db="EMBL/GenBank/DDBJ databases">
        <title>Insight into the proteome of Arion vulgaris.</title>
        <authorList>
            <person name="Aradska J."/>
            <person name="Bulat T."/>
            <person name="Smidak R."/>
            <person name="Sarate P."/>
            <person name="Gangsoo J."/>
            <person name="Sialana F."/>
            <person name="Bilban M."/>
            <person name="Lubec G."/>
        </authorList>
    </citation>
    <scope>NUCLEOTIDE SEQUENCE</scope>
    <source>
        <tissue evidence="10">Skin</tissue>
    </source>
</reference>
<keyword evidence="5" id="KW-0862">Zinc</keyword>
<feature type="domain" description="C2H2-type" evidence="9">
    <location>
        <begin position="281"/>
        <end position="304"/>
    </location>
</feature>
<dbReference type="FunFam" id="3.30.160.60:FF:001840">
    <property type="entry name" value="Paternally-expressed gene 3 protein"/>
    <property type="match status" value="1"/>
</dbReference>
<evidence type="ECO:0000256" key="1">
    <source>
        <dbReference type="ARBA" id="ARBA00004123"/>
    </source>
</evidence>
<dbReference type="EMBL" id="HACG01017372">
    <property type="protein sequence ID" value="CEK64237.1"/>
    <property type="molecule type" value="Transcribed_RNA"/>
</dbReference>
<dbReference type="PROSITE" id="PS00028">
    <property type="entry name" value="ZINC_FINGER_C2H2_1"/>
    <property type="match status" value="1"/>
</dbReference>
<dbReference type="AlphaFoldDB" id="A0A0B6Z771"/>
<dbReference type="GO" id="GO:0005634">
    <property type="term" value="C:nucleus"/>
    <property type="evidence" value="ECO:0007669"/>
    <property type="project" value="UniProtKB-SubCell"/>
</dbReference>
<keyword evidence="2" id="KW-0479">Metal-binding</keyword>
<proteinExistence type="predicted"/>
<protein>
    <recommendedName>
        <fullName evidence="9">C2H2-type domain-containing protein</fullName>
    </recommendedName>
</protein>
<feature type="region of interest" description="Disordered" evidence="8">
    <location>
        <begin position="33"/>
        <end position="73"/>
    </location>
</feature>
<keyword evidence="3" id="KW-0677">Repeat</keyword>